<name>A0A4D7AXR5_9HYPH</name>
<dbReference type="OrthoDB" id="249225at2"/>
<evidence type="ECO:0000259" key="1">
    <source>
        <dbReference type="Pfam" id="PF12146"/>
    </source>
</evidence>
<sequence>MIPVTFDGVMAKIHPARGDHTSGLGVVIVPPHGVEALAATKSLRLLADALAAKGHACLRLDLPGTGDSLGTDADADRIEAWTRSIVSAAQVLSTHTGVTGTVVLGLRLGALLAARAAPDIDNLAGLVLLDPITRGRTYARELTVTARAVAEGARLDPDATSTPAGVLIGGLLTSTATLEALRGLDIAKLPEPAAPVLVLHRKGAQDAAPLATAWPASPVIREEASGLDGIALSPTMAVTPRAAFDRAVAWIDGLSKRGTVPAVAPAPAMLTGPDFVEEAATFGPDRRLFGVICQPTASEATGPILLILNAGRNSHVGWARTGVTIARRLAAQGIASFRMDLGGVGDGAERPGTADTIDAVLYNPALTPEVEAAVDLLDAGGYRSIAVMGACSGAHLALQAAAADARIGGVVLVNIQRFVWRRGETVEQAIASSYAVASSYVSKLWDRRAWTKVLTGERPLLPLALELTKRLAARARGFIPSPETRAARALMDKLHRQDVPVEIVFSEDDAGLEELARHFGSRGRWLTRMPRVRLNYIANTDHDLTPEAARDALFVHTLAAAGTWKTSPAGQVRPAEQRHGFCLALRQPQ</sequence>
<dbReference type="EMBL" id="CP039690">
    <property type="protein sequence ID" value="QCI63693.1"/>
    <property type="molecule type" value="Genomic_DNA"/>
</dbReference>
<dbReference type="Gene3D" id="3.40.50.1820">
    <property type="entry name" value="alpha/beta hydrolase"/>
    <property type="match status" value="2"/>
</dbReference>
<protein>
    <recommendedName>
        <fullName evidence="1">Serine aminopeptidase S33 domain-containing protein</fullName>
    </recommendedName>
</protein>
<accession>A0A4D7AXR5</accession>
<dbReference type="SUPFAM" id="SSF53474">
    <property type="entry name" value="alpha/beta-Hydrolases"/>
    <property type="match status" value="2"/>
</dbReference>
<proteinExistence type="predicted"/>
<reference evidence="2 3" key="1">
    <citation type="submission" date="2019-04" db="EMBL/GenBank/DDBJ databases">
        <title>Phreatobacter aquaticus sp. nov.</title>
        <authorList>
            <person name="Choi A."/>
        </authorList>
    </citation>
    <scope>NUCLEOTIDE SEQUENCE [LARGE SCALE GENOMIC DNA]</scope>
    <source>
        <strain evidence="2 3">KCTC 52518</strain>
    </source>
</reference>
<dbReference type="Pfam" id="PF12146">
    <property type="entry name" value="Hydrolase_4"/>
    <property type="match status" value="1"/>
</dbReference>
<dbReference type="PANTHER" id="PTHR43265">
    <property type="entry name" value="ESTERASE ESTD"/>
    <property type="match status" value="1"/>
</dbReference>
<dbReference type="KEGG" id="pstg:E8M01_05230"/>
<feature type="domain" description="Serine aminopeptidase S33" evidence="1">
    <location>
        <begin position="45"/>
        <end position="145"/>
    </location>
</feature>
<dbReference type="InterPro" id="IPR029058">
    <property type="entry name" value="AB_hydrolase_fold"/>
</dbReference>
<dbReference type="InterPro" id="IPR022742">
    <property type="entry name" value="Hydrolase_4"/>
</dbReference>
<organism evidence="2 3">
    <name type="scientific">Phreatobacter stygius</name>
    <dbReference type="NCBI Taxonomy" id="1940610"/>
    <lineage>
        <taxon>Bacteria</taxon>
        <taxon>Pseudomonadati</taxon>
        <taxon>Pseudomonadota</taxon>
        <taxon>Alphaproteobacteria</taxon>
        <taxon>Hyphomicrobiales</taxon>
        <taxon>Phreatobacteraceae</taxon>
        <taxon>Phreatobacter</taxon>
    </lineage>
</organism>
<keyword evidence="3" id="KW-1185">Reference proteome</keyword>
<dbReference type="GO" id="GO:0052689">
    <property type="term" value="F:carboxylic ester hydrolase activity"/>
    <property type="evidence" value="ECO:0007669"/>
    <property type="project" value="TreeGrafter"/>
</dbReference>
<gene>
    <name evidence="2" type="ORF">E8M01_05230</name>
</gene>
<dbReference type="InterPro" id="IPR053145">
    <property type="entry name" value="AB_hydrolase_Est10"/>
</dbReference>
<evidence type="ECO:0000313" key="2">
    <source>
        <dbReference type="EMBL" id="QCI63693.1"/>
    </source>
</evidence>
<dbReference type="RefSeq" id="WP_136959150.1">
    <property type="nucleotide sequence ID" value="NZ_CP039690.1"/>
</dbReference>
<evidence type="ECO:0000313" key="3">
    <source>
        <dbReference type="Proteomes" id="UP000298781"/>
    </source>
</evidence>
<dbReference type="Proteomes" id="UP000298781">
    <property type="component" value="Chromosome"/>
</dbReference>
<dbReference type="AlphaFoldDB" id="A0A4D7AXR5"/>
<dbReference type="PANTHER" id="PTHR43265:SF1">
    <property type="entry name" value="ESTERASE ESTD"/>
    <property type="match status" value="1"/>
</dbReference>